<evidence type="ECO:0000256" key="1">
    <source>
        <dbReference type="SAM" id="MobiDB-lite"/>
    </source>
</evidence>
<dbReference type="AlphaFoldDB" id="A0A8H7RST8"/>
<dbReference type="Proteomes" id="UP000646827">
    <property type="component" value="Unassembled WGS sequence"/>
</dbReference>
<organism evidence="2 3">
    <name type="scientific">Circinella minor</name>
    <dbReference type="NCBI Taxonomy" id="1195481"/>
    <lineage>
        <taxon>Eukaryota</taxon>
        <taxon>Fungi</taxon>
        <taxon>Fungi incertae sedis</taxon>
        <taxon>Mucoromycota</taxon>
        <taxon>Mucoromycotina</taxon>
        <taxon>Mucoromycetes</taxon>
        <taxon>Mucorales</taxon>
        <taxon>Lichtheimiaceae</taxon>
        <taxon>Circinella</taxon>
    </lineage>
</organism>
<comment type="caution">
    <text evidence="2">The sequence shown here is derived from an EMBL/GenBank/DDBJ whole genome shotgun (WGS) entry which is preliminary data.</text>
</comment>
<feature type="compositionally biased region" description="Acidic residues" evidence="1">
    <location>
        <begin position="74"/>
        <end position="84"/>
    </location>
</feature>
<proteinExistence type="predicted"/>
<dbReference type="EMBL" id="JAEPRB010000461">
    <property type="protein sequence ID" value="KAG2216070.1"/>
    <property type="molecule type" value="Genomic_DNA"/>
</dbReference>
<gene>
    <name evidence="2" type="ORF">INT45_001343</name>
</gene>
<reference evidence="2 3" key="1">
    <citation type="submission" date="2020-12" db="EMBL/GenBank/DDBJ databases">
        <title>Metabolic potential, ecology and presence of endohyphal bacteria is reflected in genomic diversity of Mucoromycotina.</title>
        <authorList>
            <person name="Muszewska A."/>
            <person name="Okrasinska A."/>
            <person name="Steczkiewicz K."/>
            <person name="Drgas O."/>
            <person name="Orlowska M."/>
            <person name="Perlinska-Lenart U."/>
            <person name="Aleksandrzak-Piekarczyk T."/>
            <person name="Szatraj K."/>
            <person name="Zielenkiewicz U."/>
            <person name="Pilsyk S."/>
            <person name="Malc E."/>
            <person name="Mieczkowski P."/>
            <person name="Kruszewska J.S."/>
            <person name="Biernat P."/>
            <person name="Pawlowska J."/>
        </authorList>
    </citation>
    <scope>NUCLEOTIDE SEQUENCE [LARGE SCALE GENOMIC DNA]</scope>
    <source>
        <strain evidence="2 3">CBS 142.35</strain>
    </source>
</reference>
<dbReference type="InterPro" id="IPR004242">
    <property type="entry name" value="Transposase_21"/>
</dbReference>
<name>A0A8H7RST8_9FUNG</name>
<feature type="region of interest" description="Disordered" evidence="1">
    <location>
        <begin position="71"/>
        <end position="101"/>
    </location>
</feature>
<dbReference type="OrthoDB" id="2417391at2759"/>
<feature type="region of interest" description="Disordered" evidence="1">
    <location>
        <begin position="659"/>
        <end position="696"/>
    </location>
</feature>
<accession>A0A8H7RST8</accession>
<dbReference type="Pfam" id="PF02992">
    <property type="entry name" value="Transposase_21"/>
    <property type="match status" value="1"/>
</dbReference>
<sequence>MPNPKDIYCEKCNLPYNKRRFQAHYETCAPFVGQELETPPTRSVDTTHPVDSIHHAASTIPTVFGIPILGIAGDGDDTDNDTDDNYTKGESEDDDSDDMSAIGIDGEEIQGIYVDAWDLEPPLSTNSPIIESVDAPLTLEDHERKSYDLYCWVQENNVSRAGYNSLLLMLNKWIVDDEFDKIPLFSPAKSEARLERMFKLKETKYQHSPGMLKDIFDGSVHKELKPNLFPNQSIDDLDLAVSLFIDGFAPFKGGNSKMTIVHIVFLSLPPNERYKKKNMLQVSIIPADHTGNLYSFLKPLMNELFILENAGMEVKFPNGSVKVKVHLLLASGDIVGVQELIHHSGHNSTYSCRQCHIETVSSISPAGRGNGRYYTGTVDMPQERSDDKFKNGNEEFGIAKATEFAKLKSFHGSSFFRLDEMHLIGANVTKKLWSMISGDFETDVNTTIRLPKQKCLKIGSTLIELERTIPSSIFKGSFRDVSRKAGLMRSVDWIMFLQIVVPTLVFENLVDIYTANSEQVQALMSLVIGCTLALLWEIDGDDIANIEENPHVWHLHMMNKIDKNMYTVSFHYLRHIHTICSKLGPLRAYSTRSAERAIGFFKRHIKQQVLPGANAANIMKRQLLLHTFKRVYDEEEVLDDAEEPENFYVIQPTANIENFENDIGEEFDSGNESEEGAESDDGDSSDEEDDESPSID</sequence>
<keyword evidence="3" id="KW-1185">Reference proteome</keyword>
<evidence type="ECO:0000313" key="3">
    <source>
        <dbReference type="Proteomes" id="UP000646827"/>
    </source>
</evidence>
<evidence type="ECO:0000313" key="2">
    <source>
        <dbReference type="EMBL" id="KAG2216070.1"/>
    </source>
</evidence>
<protein>
    <submittedName>
        <fullName evidence="2">Uncharacterized protein</fullName>
    </submittedName>
</protein>